<dbReference type="EMBL" id="KN824284">
    <property type="protein sequence ID" value="KIM30566.1"/>
    <property type="molecule type" value="Genomic_DNA"/>
</dbReference>
<feature type="transmembrane region" description="Helical" evidence="1">
    <location>
        <begin position="156"/>
        <end position="175"/>
    </location>
</feature>
<accession>A0A0C3BGH6</accession>
<dbReference type="AlphaFoldDB" id="A0A0C3BGH6"/>
<evidence type="ECO:0000256" key="1">
    <source>
        <dbReference type="SAM" id="Phobius"/>
    </source>
</evidence>
<feature type="transmembrane region" description="Helical" evidence="1">
    <location>
        <begin position="286"/>
        <end position="304"/>
    </location>
</feature>
<feature type="transmembrane region" description="Helical" evidence="1">
    <location>
        <begin position="248"/>
        <end position="266"/>
    </location>
</feature>
<dbReference type="Proteomes" id="UP000054097">
    <property type="component" value="Unassembled WGS sequence"/>
</dbReference>
<keyword evidence="2" id="KW-0732">Signal</keyword>
<feature type="transmembrane region" description="Helical" evidence="1">
    <location>
        <begin position="208"/>
        <end position="227"/>
    </location>
</feature>
<keyword evidence="1" id="KW-1133">Transmembrane helix</keyword>
<feature type="chain" id="PRO_5002161786" evidence="2">
    <location>
        <begin position="25"/>
        <end position="311"/>
    </location>
</feature>
<feature type="transmembrane region" description="Helical" evidence="1">
    <location>
        <begin position="117"/>
        <end position="135"/>
    </location>
</feature>
<dbReference type="OrthoDB" id="4172404at2759"/>
<name>A0A0C3BGH6_SERVB</name>
<reference evidence="3 4" key="1">
    <citation type="submission" date="2014-04" db="EMBL/GenBank/DDBJ databases">
        <authorList>
            <consortium name="DOE Joint Genome Institute"/>
            <person name="Kuo A."/>
            <person name="Zuccaro A."/>
            <person name="Kohler A."/>
            <person name="Nagy L.G."/>
            <person name="Floudas D."/>
            <person name="Copeland A."/>
            <person name="Barry K.W."/>
            <person name="Cichocki N."/>
            <person name="Veneault-Fourrey C."/>
            <person name="LaButti K."/>
            <person name="Lindquist E.A."/>
            <person name="Lipzen A."/>
            <person name="Lundell T."/>
            <person name="Morin E."/>
            <person name="Murat C."/>
            <person name="Sun H."/>
            <person name="Tunlid A."/>
            <person name="Henrissat B."/>
            <person name="Grigoriev I.V."/>
            <person name="Hibbett D.S."/>
            <person name="Martin F."/>
            <person name="Nordberg H.P."/>
            <person name="Cantor M.N."/>
            <person name="Hua S.X."/>
        </authorList>
    </citation>
    <scope>NUCLEOTIDE SEQUENCE [LARGE SCALE GENOMIC DNA]</scope>
    <source>
        <strain evidence="3 4">MAFF 305830</strain>
    </source>
</reference>
<reference evidence="4" key="2">
    <citation type="submission" date="2015-01" db="EMBL/GenBank/DDBJ databases">
        <title>Evolutionary Origins and Diversification of the Mycorrhizal Mutualists.</title>
        <authorList>
            <consortium name="DOE Joint Genome Institute"/>
            <consortium name="Mycorrhizal Genomics Consortium"/>
            <person name="Kohler A."/>
            <person name="Kuo A."/>
            <person name="Nagy L.G."/>
            <person name="Floudas D."/>
            <person name="Copeland A."/>
            <person name="Barry K.W."/>
            <person name="Cichocki N."/>
            <person name="Veneault-Fourrey C."/>
            <person name="LaButti K."/>
            <person name="Lindquist E.A."/>
            <person name="Lipzen A."/>
            <person name="Lundell T."/>
            <person name="Morin E."/>
            <person name="Murat C."/>
            <person name="Riley R."/>
            <person name="Ohm R."/>
            <person name="Sun H."/>
            <person name="Tunlid A."/>
            <person name="Henrissat B."/>
            <person name="Grigoriev I.V."/>
            <person name="Hibbett D.S."/>
            <person name="Martin F."/>
        </authorList>
    </citation>
    <scope>NUCLEOTIDE SEQUENCE [LARGE SCALE GENOMIC DNA]</scope>
    <source>
        <strain evidence="4">MAFF 305830</strain>
    </source>
</reference>
<feature type="transmembrane region" description="Helical" evidence="1">
    <location>
        <begin position="59"/>
        <end position="78"/>
    </location>
</feature>
<dbReference type="HOGENOM" id="CLU_059578_0_0_1"/>
<protein>
    <submittedName>
        <fullName evidence="3">Uncharacterized protein</fullName>
    </submittedName>
</protein>
<keyword evidence="1" id="KW-0472">Membrane</keyword>
<keyword evidence="1" id="KW-0812">Transmembrane</keyword>
<gene>
    <name evidence="3" type="ORF">M408DRAFT_328124</name>
</gene>
<evidence type="ECO:0000313" key="3">
    <source>
        <dbReference type="EMBL" id="KIM30566.1"/>
    </source>
</evidence>
<keyword evidence="4" id="KW-1185">Reference proteome</keyword>
<feature type="transmembrane region" description="Helical" evidence="1">
    <location>
        <begin position="87"/>
        <end position="105"/>
    </location>
</feature>
<proteinExistence type="predicted"/>
<evidence type="ECO:0000313" key="4">
    <source>
        <dbReference type="Proteomes" id="UP000054097"/>
    </source>
</evidence>
<feature type="signal peptide" evidence="2">
    <location>
        <begin position="1"/>
        <end position="24"/>
    </location>
</feature>
<sequence length="311" mass="34505">MTLTRRVILSAAAVAIVMAGQVLSSSIPKRQLDPLDPVGPAEDPDETCGFEGNSDMYGVGIRIGIYLQSGSVALATLFSQTALQEELAFANGLFQLAFTVGLIYMTVTSPEFQAVEAAIVVLLSVVSNFSAPFAVKRPESSDSSEMQYFMQHRVFPVCRTITEFVLFGYSAWFWFTGLDKLSRAPCTGYAFFFARVDLYGWFRTLGRIYIICEILTQAVVYGAALVRRCKDGNEGQYDEKKPEGWGKAWIIFLGINRFVVLGFILLSVECMIRWNQVREVQDLGKVGQLIAFLVGFGSIVNLAVKWGKKQD</sequence>
<organism evidence="3 4">
    <name type="scientific">Serendipita vermifera MAFF 305830</name>
    <dbReference type="NCBI Taxonomy" id="933852"/>
    <lineage>
        <taxon>Eukaryota</taxon>
        <taxon>Fungi</taxon>
        <taxon>Dikarya</taxon>
        <taxon>Basidiomycota</taxon>
        <taxon>Agaricomycotina</taxon>
        <taxon>Agaricomycetes</taxon>
        <taxon>Sebacinales</taxon>
        <taxon>Serendipitaceae</taxon>
        <taxon>Serendipita</taxon>
    </lineage>
</organism>
<evidence type="ECO:0000256" key="2">
    <source>
        <dbReference type="SAM" id="SignalP"/>
    </source>
</evidence>